<comment type="similarity">
    <text evidence="2">Belongs to the KdsC family.</text>
</comment>
<dbReference type="InterPro" id="IPR010023">
    <property type="entry name" value="KdsC_fam"/>
</dbReference>
<dbReference type="InterPro" id="IPR050793">
    <property type="entry name" value="CMP-NeuNAc_synthase"/>
</dbReference>
<dbReference type="SFLD" id="SFLDS00003">
    <property type="entry name" value="Haloacid_Dehalogenase"/>
    <property type="match status" value="1"/>
</dbReference>
<protein>
    <recommendedName>
        <fullName evidence="9">3-deoxy-manno-octulosonate-8-phosphatase</fullName>
    </recommendedName>
</protein>
<dbReference type="InterPro" id="IPR023214">
    <property type="entry name" value="HAD_sf"/>
</dbReference>
<dbReference type="SFLD" id="SFLDG01138">
    <property type="entry name" value="C1.6.2:_Deoxy-d-mannose-octulo"/>
    <property type="match status" value="1"/>
</dbReference>
<keyword evidence="5" id="KW-0378">Hydrolase</keyword>
<keyword evidence="8" id="KW-1185">Reference proteome</keyword>
<dbReference type="PANTHER" id="PTHR21485">
    <property type="entry name" value="HAD SUPERFAMILY MEMBERS CMAS AND KDSC"/>
    <property type="match status" value="1"/>
</dbReference>
<keyword evidence="6" id="KW-0460">Magnesium</keyword>
<evidence type="ECO:0000256" key="5">
    <source>
        <dbReference type="ARBA" id="ARBA00022801"/>
    </source>
</evidence>
<comment type="caution">
    <text evidence="7">The sequence shown here is derived from an EMBL/GenBank/DDBJ whole genome shotgun (WGS) entry which is preliminary data.</text>
</comment>
<evidence type="ECO:0008006" key="9">
    <source>
        <dbReference type="Google" id="ProtNLM"/>
    </source>
</evidence>
<dbReference type="EMBL" id="JBBHLI010000002">
    <property type="protein sequence ID" value="MEK9500184.1"/>
    <property type="molecule type" value="Genomic_DNA"/>
</dbReference>
<comment type="cofactor">
    <cofactor evidence="1">
        <name>Mg(2+)</name>
        <dbReference type="ChEBI" id="CHEBI:18420"/>
    </cofactor>
</comment>
<dbReference type="SFLD" id="SFLDG01136">
    <property type="entry name" value="C1.6:_Phosphoserine_Phosphatas"/>
    <property type="match status" value="1"/>
</dbReference>
<dbReference type="PIRSF" id="PIRSF006118">
    <property type="entry name" value="KDO8-P_Ptase"/>
    <property type="match status" value="1"/>
</dbReference>
<name>A0ABU9E684_9BACT</name>
<evidence type="ECO:0000256" key="1">
    <source>
        <dbReference type="ARBA" id="ARBA00001946"/>
    </source>
</evidence>
<evidence type="ECO:0000313" key="7">
    <source>
        <dbReference type="EMBL" id="MEK9500184.1"/>
    </source>
</evidence>
<dbReference type="NCBIfam" id="TIGR01670">
    <property type="entry name" value="KdsC-phosphatas"/>
    <property type="match status" value="1"/>
</dbReference>
<keyword evidence="4" id="KW-0479">Metal-binding</keyword>
<dbReference type="InterPro" id="IPR036412">
    <property type="entry name" value="HAD-like_sf"/>
</dbReference>
<dbReference type="PANTHER" id="PTHR21485:SF3">
    <property type="entry name" value="N-ACYLNEURAMINATE CYTIDYLYLTRANSFERASE"/>
    <property type="match status" value="1"/>
</dbReference>
<sequence>MAESTGIPAEVARGISLVIFDVDGVLTDGGAYMGREGAENERKKFHLQDGLGMKLLRAAGMDVVMVSGRVSPATTARAAELGVECHQDAGADKLPLVEELRRSRGLEWDAVAMLADDLPDAAVFTRVGLPVAVANAVPLIRETALWVTERVGGDGAAREFCDALLSARGDLLRVVGDYTDRRGGVGLGPAGQRWPRSGE</sequence>
<dbReference type="Gene3D" id="3.40.50.1000">
    <property type="entry name" value="HAD superfamily/HAD-like"/>
    <property type="match status" value="1"/>
</dbReference>
<dbReference type="Proteomes" id="UP001484239">
    <property type="component" value="Unassembled WGS sequence"/>
</dbReference>
<dbReference type="SUPFAM" id="SSF56784">
    <property type="entry name" value="HAD-like"/>
    <property type="match status" value="1"/>
</dbReference>
<evidence type="ECO:0000256" key="2">
    <source>
        <dbReference type="ARBA" id="ARBA00005893"/>
    </source>
</evidence>
<evidence type="ECO:0000256" key="3">
    <source>
        <dbReference type="ARBA" id="ARBA00011881"/>
    </source>
</evidence>
<proteinExistence type="inferred from homology"/>
<evidence type="ECO:0000313" key="8">
    <source>
        <dbReference type="Proteomes" id="UP001484239"/>
    </source>
</evidence>
<accession>A0ABU9E684</accession>
<organism evidence="7 8">
    <name type="scientific">Gaopeijia maritima</name>
    <dbReference type="NCBI Taxonomy" id="3119007"/>
    <lineage>
        <taxon>Bacteria</taxon>
        <taxon>Pseudomonadati</taxon>
        <taxon>Gemmatimonadota</taxon>
        <taxon>Longimicrobiia</taxon>
        <taxon>Gaopeijiales</taxon>
        <taxon>Gaopeijiaceae</taxon>
        <taxon>Gaopeijia</taxon>
    </lineage>
</organism>
<reference evidence="7 8" key="1">
    <citation type="submission" date="2024-02" db="EMBL/GenBank/DDBJ databases">
        <title>A novel Gemmatimonadota bacterium.</title>
        <authorList>
            <person name="Du Z.-J."/>
            <person name="Ye Y.-Q."/>
        </authorList>
    </citation>
    <scope>NUCLEOTIDE SEQUENCE [LARGE SCALE GENOMIC DNA]</scope>
    <source>
        <strain evidence="7 8">DH-20</strain>
    </source>
</reference>
<comment type="subunit">
    <text evidence="3">Homotetramer.</text>
</comment>
<dbReference type="RefSeq" id="WP_405286390.1">
    <property type="nucleotide sequence ID" value="NZ_JBBHLI010000002.1"/>
</dbReference>
<evidence type="ECO:0000256" key="4">
    <source>
        <dbReference type="ARBA" id="ARBA00022723"/>
    </source>
</evidence>
<gene>
    <name evidence="7" type="ORF">WI372_04285</name>
</gene>
<evidence type="ECO:0000256" key="6">
    <source>
        <dbReference type="ARBA" id="ARBA00022842"/>
    </source>
</evidence>